<feature type="compositionally biased region" description="Basic and acidic residues" evidence="1">
    <location>
        <begin position="10"/>
        <end position="24"/>
    </location>
</feature>
<proteinExistence type="predicted"/>
<gene>
    <name evidence="2" type="ORF">E2C01_050737</name>
</gene>
<keyword evidence="3" id="KW-1185">Reference proteome</keyword>
<feature type="compositionally biased region" description="Polar residues" evidence="1">
    <location>
        <begin position="74"/>
        <end position="87"/>
    </location>
</feature>
<sequence length="175" mass="20447">MQRPTGRAPQADHRREALDVDEHCQNQTTVEVEGVEPKVKEEDENEEIDVNHIEEDDDMEYGDEDEEQERVHVTTKTRTADTLQPTPRTRETRSSPAVVIRTAQPPTADREKATRESQETTRAVMPMLERLKRNNPHVKFPPTNIKIDEKDPALPTQQHEEWMTVRRRHKQKTNK</sequence>
<dbReference type="OrthoDB" id="203339at2759"/>
<name>A0A5B7G9S0_PORTR</name>
<dbReference type="EMBL" id="VSRR010014237">
    <property type="protein sequence ID" value="MPC56771.1"/>
    <property type="molecule type" value="Genomic_DNA"/>
</dbReference>
<feature type="compositionally biased region" description="Acidic residues" evidence="1">
    <location>
        <begin position="42"/>
        <end position="68"/>
    </location>
</feature>
<dbReference type="AlphaFoldDB" id="A0A5B7G9S0"/>
<evidence type="ECO:0000313" key="3">
    <source>
        <dbReference type="Proteomes" id="UP000324222"/>
    </source>
</evidence>
<evidence type="ECO:0000256" key="1">
    <source>
        <dbReference type="SAM" id="MobiDB-lite"/>
    </source>
</evidence>
<accession>A0A5B7G9S0</accession>
<feature type="compositionally biased region" description="Basic and acidic residues" evidence="1">
    <location>
        <begin position="146"/>
        <end position="157"/>
    </location>
</feature>
<dbReference type="Proteomes" id="UP000324222">
    <property type="component" value="Unassembled WGS sequence"/>
</dbReference>
<protein>
    <submittedName>
        <fullName evidence="2">Uncharacterized protein</fullName>
    </submittedName>
</protein>
<feature type="region of interest" description="Disordered" evidence="1">
    <location>
        <begin position="1"/>
        <end position="157"/>
    </location>
</feature>
<organism evidence="2 3">
    <name type="scientific">Portunus trituberculatus</name>
    <name type="common">Swimming crab</name>
    <name type="synonym">Neptunus trituberculatus</name>
    <dbReference type="NCBI Taxonomy" id="210409"/>
    <lineage>
        <taxon>Eukaryota</taxon>
        <taxon>Metazoa</taxon>
        <taxon>Ecdysozoa</taxon>
        <taxon>Arthropoda</taxon>
        <taxon>Crustacea</taxon>
        <taxon>Multicrustacea</taxon>
        <taxon>Malacostraca</taxon>
        <taxon>Eumalacostraca</taxon>
        <taxon>Eucarida</taxon>
        <taxon>Decapoda</taxon>
        <taxon>Pleocyemata</taxon>
        <taxon>Brachyura</taxon>
        <taxon>Eubrachyura</taxon>
        <taxon>Portunoidea</taxon>
        <taxon>Portunidae</taxon>
        <taxon>Portuninae</taxon>
        <taxon>Portunus</taxon>
    </lineage>
</organism>
<comment type="caution">
    <text evidence="2">The sequence shown here is derived from an EMBL/GenBank/DDBJ whole genome shotgun (WGS) entry which is preliminary data.</text>
</comment>
<evidence type="ECO:0000313" key="2">
    <source>
        <dbReference type="EMBL" id="MPC56771.1"/>
    </source>
</evidence>
<feature type="compositionally biased region" description="Basic and acidic residues" evidence="1">
    <location>
        <begin position="108"/>
        <end position="119"/>
    </location>
</feature>
<reference evidence="2 3" key="1">
    <citation type="submission" date="2019-05" db="EMBL/GenBank/DDBJ databases">
        <title>Another draft genome of Portunus trituberculatus and its Hox gene families provides insights of decapod evolution.</title>
        <authorList>
            <person name="Jeong J.-H."/>
            <person name="Song I."/>
            <person name="Kim S."/>
            <person name="Choi T."/>
            <person name="Kim D."/>
            <person name="Ryu S."/>
            <person name="Kim W."/>
        </authorList>
    </citation>
    <scope>NUCLEOTIDE SEQUENCE [LARGE SCALE GENOMIC DNA]</scope>
    <source>
        <tissue evidence="2">Muscle</tissue>
    </source>
</reference>